<gene>
    <name evidence="1" type="ORF">PAECIP111802_07031</name>
</gene>
<evidence type="ECO:0008006" key="3">
    <source>
        <dbReference type="Google" id="ProtNLM"/>
    </source>
</evidence>
<dbReference type="RefSeq" id="WP_218103160.1">
    <property type="nucleotide sequence ID" value="NZ_CAJVCE010000042.1"/>
</dbReference>
<comment type="caution">
    <text evidence="1">The sequence shown here is derived from an EMBL/GenBank/DDBJ whole genome shotgun (WGS) entry which is preliminary data.</text>
</comment>
<protein>
    <recommendedName>
        <fullName evidence="3">Restriction endonuclease type II NotI domain-containing protein</fullName>
    </recommendedName>
</protein>
<evidence type="ECO:0000313" key="2">
    <source>
        <dbReference type="Proteomes" id="UP000730618"/>
    </source>
</evidence>
<sequence length="310" mass="34868">MPVSVAEYLGRRTDVEVEQIEPVEDKTIVPCPFMNSHCSKVKKGLKPVCSVRKSDGTVWITCEHRLCATKNVPLNQYQSKMLLQIAQTVFSPTIQPEDVCVRREVRLTVNDGTEYNADYIMTLKTGKSPYSGPDRFVLEMQGGGETSQTGRITDHVKMWERLPNRTNESLRTAVGAHTIETNAWRRQQEQFIVKGNIAMQTWKGYGIVFCVGAPLFDYLMTKLADANLPNLRTFNWTLALIGFSEDNRNLVTPGIIPYNVDPNRLLFTNYQTFVQALINQGEPSLDAFSGNFINLVGDSILIPRDGVDSI</sequence>
<dbReference type="Proteomes" id="UP000730618">
    <property type="component" value="Unassembled WGS sequence"/>
</dbReference>
<dbReference type="EMBL" id="CAJVCE010000042">
    <property type="protein sequence ID" value="CAG7658392.1"/>
    <property type="molecule type" value="Genomic_DNA"/>
</dbReference>
<evidence type="ECO:0000313" key="1">
    <source>
        <dbReference type="EMBL" id="CAG7658392.1"/>
    </source>
</evidence>
<proteinExistence type="predicted"/>
<accession>A0ABM8VUD0</accession>
<keyword evidence="2" id="KW-1185">Reference proteome</keyword>
<name>A0ABM8VUD0_9BACL</name>
<organism evidence="1 2">
    <name type="scientific">Paenibacillus allorhizosphaerae</name>
    <dbReference type="NCBI Taxonomy" id="2849866"/>
    <lineage>
        <taxon>Bacteria</taxon>
        <taxon>Bacillati</taxon>
        <taxon>Bacillota</taxon>
        <taxon>Bacilli</taxon>
        <taxon>Bacillales</taxon>
        <taxon>Paenibacillaceae</taxon>
        <taxon>Paenibacillus</taxon>
    </lineage>
</organism>
<reference evidence="1 2" key="1">
    <citation type="submission" date="2021-06" db="EMBL/GenBank/DDBJ databases">
        <authorList>
            <person name="Criscuolo A."/>
        </authorList>
    </citation>
    <scope>NUCLEOTIDE SEQUENCE [LARGE SCALE GENOMIC DNA]</scope>
    <source>
        <strain evidence="2">CIP 111802</strain>
    </source>
</reference>